<sequence>MTQPAISPEAQSPFAMDPEKYSASKPGLVACAKEKFPARFLPIKAHA</sequence>
<keyword evidence="2" id="KW-1185">Reference proteome</keyword>
<dbReference type="EMBL" id="HG793178">
    <property type="protein sequence ID" value="CRL30166.1"/>
    <property type="molecule type" value="Genomic_DNA"/>
</dbReference>
<proteinExistence type="predicted"/>
<dbReference type="AlphaFoldDB" id="A0A0G4PUZ5"/>
<evidence type="ECO:0000313" key="2">
    <source>
        <dbReference type="Proteomes" id="UP000053732"/>
    </source>
</evidence>
<gene>
    <name evidence="1" type="ORF">PCAMFM013_S045g000032</name>
</gene>
<organism evidence="1 2">
    <name type="scientific">Penicillium camemberti (strain FM 013)</name>
    <dbReference type="NCBI Taxonomy" id="1429867"/>
    <lineage>
        <taxon>Eukaryota</taxon>
        <taxon>Fungi</taxon>
        <taxon>Dikarya</taxon>
        <taxon>Ascomycota</taxon>
        <taxon>Pezizomycotina</taxon>
        <taxon>Eurotiomycetes</taxon>
        <taxon>Eurotiomycetidae</taxon>
        <taxon>Eurotiales</taxon>
        <taxon>Aspergillaceae</taxon>
        <taxon>Penicillium</taxon>
    </lineage>
</organism>
<name>A0A0G4PUZ5_PENC3</name>
<reference evidence="1 2" key="1">
    <citation type="journal article" date="2014" name="Nat. Commun.">
        <title>Multiple recent horizontal transfers of a large genomic region in cheese making fungi.</title>
        <authorList>
            <person name="Cheeseman K."/>
            <person name="Ropars J."/>
            <person name="Renault P."/>
            <person name="Dupont J."/>
            <person name="Gouzy J."/>
            <person name="Branca A."/>
            <person name="Abraham A.L."/>
            <person name="Ceppi M."/>
            <person name="Conseiller E."/>
            <person name="Debuchy R."/>
            <person name="Malagnac F."/>
            <person name="Goarin A."/>
            <person name="Silar P."/>
            <person name="Lacoste S."/>
            <person name="Sallet E."/>
            <person name="Bensimon A."/>
            <person name="Giraud T."/>
            <person name="Brygoo Y."/>
        </authorList>
    </citation>
    <scope>NUCLEOTIDE SEQUENCE [LARGE SCALE GENOMIC DNA]</scope>
    <source>
        <strain evidence="2">FM 013</strain>
    </source>
</reference>
<protein>
    <submittedName>
        <fullName evidence="1">Str. FM013</fullName>
    </submittedName>
</protein>
<dbReference type="Proteomes" id="UP000053732">
    <property type="component" value="Unassembled WGS sequence"/>
</dbReference>
<evidence type="ECO:0000313" key="1">
    <source>
        <dbReference type="EMBL" id="CRL30166.1"/>
    </source>
</evidence>
<accession>A0A0G4PUZ5</accession>